<keyword evidence="4" id="KW-0720">Serine protease</keyword>
<accession>A0A1F5N8C8</accession>
<dbReference type="PANTHER" id="PTHR20842">
    <property type="entry name" value="PROTEASE S51 ALPHA-ASPARTYL DIPEPTIDASE"/>
    <property type="match status" value="1"/>
</dbReference>
<comment type="similarity">
    <text evidence="1">Belongs to the peptidase S51 family.</text>
</comment>
<sequence>MNVKDQILKILPKPANQIKIAHIITAVNKQKKKDYYYREIKAMQDVDFDVKEIDLEGKTEQELKSLLTKKDIIYVQGGNTFWLLKHVRSSGFDKIIKELLDQGVIYIGVSAGSYIACPTIEMSLWKKEQPEVFGLTDFTGMTLVPFLMSVHYKPEYAEILKPHIIKSKYPVKVLTDQQAILIKDNSYQLVGMGEEIKL</sequence>
<evidence type="ECO:0000256" key="4">
    <source>
        <dbReference type="ARBA" id="ARBA00022825"/>
    </source>
</evidence>
<dbReference type="SUPFAM" id="SSF52317">
    <property type="entry name" value="Class I glutamine amidotransferase-like"/>
    <property type="match status" value="1"/>
</dbReference>
<gene>
    <name evidence="5" type="ORF">A2717_04630</name>
</gene>
<evidence type="ECO:0008006" key="7">
    <source>
        <dbReference type="Google" id="ProtNLM"/>
    </source>
</evidence>
<name>A0A1F5N8C8_9BACT</name>
<dbReference type="STRING" id="1817821.A2717_04630"/>
<dbReference type="PANTHER" id="PTHR20842:SF0">
    <property type="entry name" value="ALPHA-ASPARTYL DIPEPTIDASE"/>
    <property type="match status" value="1"/>
</dbReference>
<evidence type="ECO:0000256" key="1">
    <source>
        <dbReference type="ARBA" id="ARBA00006534"/>
    </source>
</evidence>
<comment type="caution">
    <text evidence="5">The sequence shown here is derived from an EMBL/GenBank/DDBJ whole genome shotgun (WGS) entry which is preliminary data.</text>
</comment>
<dbReference type="InterPro" id="IPR005320">
    <property type="entry name" value="Peptidase_S51"/>
</dbReference>
<dbReference type="Pfam" id="PF03575">
    <property type="entry name" value="Peptidase_S51"/>
    <property type="match status" value="1"/>
</dbReference>
<evidence type="ECO:0000313" key="5">
    <source>
        <dbReference type="EMBL" id="OGE73889.1"/>
    </source>
</evidence>
<proteinExistence type="inferred from homology"/>
<dbReference type="InterPro" id="IPR029062">
    <property type="entry name" value="Class_I_gatase-like"/>
</dbReference>
<organism evidence="5 6">
    <name type="scientific">Candidatus Doudnabacteria bacterium RIFCSPHIGHO2_01_FULL_41_86</name>
    <dbReference type="NCBI Taxonomy" id="1817821"/>
    <lineage>
        <taxon>Bacteria</taxon>
        <taxon>Candidatus Doudnaibacteriota</taxon>
    </lineage>
</organism>
<evidence type="ECO:0000313" key="6">
    <source>
        <dbReference type="Proteomes" id="UP000177610"/>
    </source>
</evidence>
<reference evidence="5 6" key="1">
    <citation type="journal article" date="2016" name="Nat. Commun.">
        <title>Thousands of microbial genomes shed light on interconnected biogeochemical processes in an aquifer system.</title>
        <authorList>
            <person name="Anantharaman K."/>
            <person name="Brown C.T."/>
            <person name="Hug L.A."/>
            <person name="Sharon I."/>
            <person name="Castelle C.J."/>
            <person name="Probst A.J."/>
            <person name="Thomas B.C."/>
            <person name="Singh A."/>
            <person name="Wilkins M.J."/>
            <person name="Karaoz U."/>
            <person name="Brodie E.L."/>
            <person name="Williams K.H."/>
            <person name="Hubbard S.S."/>
            <person name="Banfield J.F."/>
        </authorList>
    </citation>
    <scope>NUCLEOTIDE SEQUENCE [LARGE SCALE GENOMIC DNA]</scope>
</reference>
<dbReference type="GO" id="GO:0006508">
    <property type="term" value="P:proteolysis"/>
    <property type="evidence" value="ECO:0007669"/>
    <property type="project" value="UniProtKB-KW"/>
</dbReference>
<dbReference type="Gene3D" id="3.40.50.880">
    <property type="match status" value="1"/>
</dbReference>
<evidence type="ECO:0000256" key="2">
    <source>
        <dbReference type="ARBA" id="ARBA00022670"/>
    </source>
</evidence>
<keyword evidence="2" id="KW-0645">Protease</keyword>
<protein>
    <recommendedName>
        <fullName evidence="7">Peptidase</fullName>
    </recommendedName>
</protein>
<dbReference type="AlphaFoldDB" id="A0A1F5N8C8"/>
<keyword evidence="3" id="KW-0378">Hydrolase</keyword>
<evidence type="ECO:0000256" key="3">
    <source>
        <dbReference type="ARBA" id="ARBA00022801"/>
    </source>
</evidence>
<dbReference type="Proteomes" id="UP000177610">
    <property type="component" value="Unassembled WGS sequence"/>
</dbReference>
<dbReference type="GO" id="GO:0008236">
    <property type="term" value="F:serine-type peptidase activity"/>
    <property type="evidence" value="ECO:0007669"/>
    <property type="project" value="UniProtKB-KW"/>
</dbReference>
<dbReference type="EMBL" id="MFEH01000004">
    <property type="protein sequence ID" value="OGE73889.1"/>
    <property type="molecule type" value="Genomic_DNA"/>
</dbReference>